<gene>
    <name evidence="1" type="ORF">L596_024291</name>
</gene>
<dbReference type="EMBL" id="AZBU02000008">
    <property type="protein sequence ID" value="TKR68290.1"/>
    <property type="molecule type" value="Genomic_DNA"/>
</dbReference>
<dbReference type="GO" id="GO:0005739">
    <property type="term" value="C:mitochondrion"/>
    <property type="evidence" value="ECO:0007669"/>
    <property type="project" value="TreeGrafter"/>
</dbReference>
<keyword evidence="2" id="KW-1185">Reference proteome</keyword>
<accession>A0A4U5MGA1</accession>
<dbReference type="GO" id="GO:0003735">
    <property type="term" value="F:structural constituent of ribosome"/>
    <property type="evidence" value="ECO:0007669"/>
    <property type="project" value="InterPro"/>
</dbReference>
<evidence type="ECO:0000313" key="2">
    <source>
        <dbReference type="Proteomes" id="UP000298663"/>
    </source>
</evidence>
<dbReference type="PANTHER" id="PTHR15892">
    <property type="entry name" value="MITOCHONDRIAL RIBOSOMAL PROTEIN L30"/>
    <property type="match status" value="1"/>
</dbReference>
<name>A0A4U5MGA1_STECR</name>
<evidence type="ECO:0008006" key="3">
    <source>
        <dbReference type="Google" id="ProtNLM"/>
    </source>
</evidence>
<dbReference type="GO" id="GO:0015934">
    <property type="term" value="C:large ribosomal subunit"/>
    <property type="evidence" value="ECO:0007669"/>
    <property type="project" value="InterPro"/>
</dbReference>
<evidence type="ECO:0000313" key="1">
    <source>
        <dbReference type="EMBL" id="TKR68290.1"/>
    </source>
</evidence>
<organism evidence="1 2">
    <name type="scientific">Steinernema carpocapsae</name>
    <name type="common">Entomopathogenic nematode</name>
    <dbReference type="NCBI Taxonomy" id="34508"/>
    <lineage>
        <taxon>Eukaryota</taxon>
        <taxon>Metazoa</taxon>
        <taxon>Ecdysozoa</taxon>
        <taxon>Nematoda</taxon>
        <taxon>Chromadorea</taxon>
        <taxon>Rhabditida</taxon>
        <taxon>Tylenchina</taxon>
        <taxon>Panagrolaimomorpha</taxon>
        <taxon>Strongyloidoidea</taxon>
        <taxon>Steinernematidae</taxon>
        <taxon>Steinernema</taxon>
    </lineage>
</organism>
<dbReference type="GO" id="GO:0006412">
    <property type="term" value="P:translation"/>
    <property type="evidence" value="ECO:0007669"/>
    <property type="project" value="InterPro"/>
</dbReference>
<dbReference type="Proteomes" id="UP000298663">
    <property type="component" value="Unassembled WGS sequence"/>
</dbReference>
<dbReference type="STRING" id="34508.A0A4U5MGA1"/>
<reference evidence="1 2" key="2">
    <citation type="journal article" date="2019" name="G3 (Bethesda)">
        <title>Hybrid Assembly of the Genome of the Entomopathogenic Nematode Steinernema carpocapsae Identifies the X-Chromosome.</title>
        <authorList>
            <person name="Serra L."/>
            <person name="Macchietto M."/>
            <person name="Macias-Munoz A."/>
            <person name="McGill C.J."/>
            <person name="Rodriguez I.M."/>
            <person name="Rodriguez B."/>
            <person name="Murad R."/>
            <person name="Mortazavi A."/>
        </authorList>
    </citation>
    <scope>NUCLEOTIDE SEQUENCE [LARGE SCALE GENOMIC DNA]</scope>
    <source>
        <strain evidence="1 2">ALL</strain>
    </source>
</reference>
<protein>
    <recommendedName>
        <fullName evidence="3">39S ribosomal protein L30, mitochondrial</fullName>
    </recommendedName>
</protein>
<sequence>MAKVIRNCWVYKPYGRWHRYLPRRHDGISEYEFKIERATAEEFPEKMDGEPPKLWLAWVYREMTGEPHWTRKRVTDLFGEDWKPGKMAIFKNTPAFNDKLWHVKHLIEVRPLTFPNGEPTENDVNSLEVFPDGRCVVDPTIAVKEDQLKLLDESKQMKQNYLVSRNMSKYARFKDIFEDNVYTPSNVSVME</sequence>
<dbReference type="OrthoDB" id="205514at2759"/>
<comment type="caution">
    <text evidence="1">The sequence shown here is derived from an EMBL/GenBank/DDBJ whole genome shotgun (WGS) entry which is preliminary data.</text>
</comment>
<dbReference type="AlphaFoldDB" id="A0A4U5MGA1"/>
<reference evidence="1 2" key="1">
    <citation type="journal article" date="2015" name="Genome Biol.">
        <title>Comparative genomics of Steinernema reveals deeply conserved gene regulatory networks.</title>
        <authorList>
            <person name="Dillman A.R."/>
            <person name="Macchietto M."/>
            <person name="Porter C.F."/>
            <person name="Rogers A."/>
            <person name="Williams B."/>
            <person name="Antoshechkin I."/>
            <person name="Lee M.M."/>
            <person name="Goodwin Z."/>
            <person name="Lu X."/>
            <person name="Lewis E.E."/>
            <person name="Goodrich-Blair H."/>
            <person name="Stock S.P."/>
            <person name="Adams B.J."/>
            <person name="Sternberg P.W."/>
            <person name="Mortazavi A."/>
        </authorList>
    </citation>
    <scope>NUCLEOTIDE SEQUENCE [LARGE SCALE GENOMIC DNA]</scope>
    <source>
        <strain evidence="1 2">ALL</strain>
    </source>
</reference>
<dbReference type="InterPro" id="IPR005996">
    <property type="entry name" value="Ribosomal_uL30_bac-type"/>
</dbReference>
<dbReference type="PANTHER" id="PTHR15892:SF2">
    <property type="entry name" value="LARGE RIBOSOMAL SUBUNIT PROTEIN UL30M"/>
    <property type="match status" value="1"/>
</dbReference>
<proteinExistence type="predicted"/>